<evidence type="ECO:0000313" key="2">
    <source>
        <dbReference type="Proteomes" id="UP000659223"/>
    </source>
</evidence>
<protein>
    <recommendedName>
        <fullName evidence="3">Serine-threonine protein kinase</fullName>
    </recommendedName>
</protein>
<reference evidence="2" key="1">
    <citation type="journal article" date="2019" name="Int. J. Syst. Evol. Microbiol.">
        <title>The Global Catalogue of Microorganisms (GCM) 10K type strain sequencing project: providing services to taxonomists for standard genome sequencing and annotation.</title>
        <authorList>
            <consortium name="The Broad Institute Genomics Platform"/>
            <consortium name="The Broad Institute Genome Sequencing Center for Infectious Disease"/>
            <person name="Wu L."/>
            <person name="Ma J."/>
        </authorList>
    </citation>
    <scope>NUCLEOTIDE SEQUENCE [LARGE SCALE GENOMIC DNA]</scope>
    <source>
        <strain evidence="2">JCM 4586</strain>
    </source>
</reference>
<dbReference type="SUPFAM" id="SSF53474">
    <property type="entry name" value="alpha/beta-Hydrolases"/>
    <property type="match status" value="1"/>
</dbReference>
<dbReference type="Proteomes" id="UP000659223">
    <property type="component" value="Unassembled WGS sequence"/>
</dbReference>
<dbReference type="InterPro" id="IPR029058">
    <property type="entry name" value="AB_hydrolase_fold"/>
</dbReference>
<accession>A0ABQ2YZ88</accession>
<evidence type="ECO:0000313" key="1">
    <source>
        <dbReference type="EMBL" id="GGY00248.1"/>
    </source>
</evidence>
<name>A0ABQ2YZ88_9ACTN</name>
<organism evidence="1 2">
    <name type="scientific">Streptomyces hiroshimensis</name>
    <dbReference type="NCBI Taxonomy" id="66424"/>
    <lineage>
        <taxon>Bacteria</taxon>
        <taxon>Bacillati</taxon>
        <taxon>Actinomycetota</taxon>
        <taxon>Actinomycetes</taxon>
        <taxon>Kitasatosporales</taxon>
        <taxon>Streptomycetaceae</taxon>
        <taxon>Streptomyces</taxon>
    </lineage>
</organism>
<keyword evidence="2" id="KW-1185">Reference proteome</keyword>
<gene>
    <name evidence="1" type="ORF">GCM10010324_53630</name>
</gene>
<evidence type="ECO:0008006" key="3">
    <source>
        <dbReference type="Google" id="ProtNLM"/>
    </source>
</evidence>
<comment type="caution">
    <text evidence="1">The sequence shown here is derived from an EMBL/GenBank/DDBJ whole genome shotgun (WGS) entry which is preliminary data.</text>
</comment>
<dbReference type="EMBL" id="BMUT01000012">
    <property type="protein sequence ID" value="GGY00248.1"/>
    <property type="molecule type" value="Genomic_DNA"/>
</dbReference>
<sequence length="437" mass="45440">MSGMSVDPYWELTFDADGDVDAGERDALIRGATDAGLTDLVVFAHGWNNDRPTATRLYSRFFEPFPGLLAGAPGARVGYAGVIWPSMRFPGEPIPDFPSATAAGAPDDVPAPPALDAATREALVRTLPCEQAVMDRLAQLAAGQPDDPARLEEFVSLVRGLAPAPVQGAAAVPHEPEDGDAEPYLLTGDAQEVCEAFASALGHMGALPPAFLGGGLKRLWGGALEVLRQMSYYTMKKRAGTVGEKGLGPALALLSASAPALRVHLAGHSFGARLVSFALRGLPDDSGCLAGVTLLQGAFSHYAFSSRLPFDTGQGGALDGLHRRVRGPLVSCYSSHDSALGVLYPLASLVSRQDDGLLGSDDPRWGAIGHDGIQAVDPCARLGLDEVLRGALPGEGCVSVDASSVVARGGPPSGAHSDICHEELARVILLAGRLLHP</sequence>
<proteinExistence type="predicted"/>